<evidence type="ECO:0000256" key="3">
    <source>
        <dbReference type="ARBA" id="ARBA00022512"/>
    </source>
</evidence>
<keyword evidence="3 6" id="KW-0134">Cell wall</keyword>
<organism evidence="7 8">
    <name type="scientific">Dichomitus squalens</name>
    <dbReference type="NCBI Taxonomy" id="114155"/>
    <lineage>
        <taxon>Eukaryota</taxon>
        <taxon>Fungi</taxon>
        <taxon>Dikarya</taxon>
        <taxon>Basidiomycota</taxon>
        <taxon>Agaricomycotina</taxon>
        <taxon>Agaricomycetes</taxon>
        <taxon>Polyporales</taxon>
        <taxon>Polyporaceae</taxon>
        <taxon>Dichomitus</taxon>
    </lineage>
</organism>
<evidence type="ECO:0000256" key="1">
    <source>
        <dbReference type="ARBA" id="ARBA00004191"/>
    </source>
</evidence>
<evidence type="ECO:0000256" key="4">
    <source>
        <dbReference type="ARBA" id="ARBA00022525"/>
    </source>
</evidence>
<reference evidence="7 8" key="1">
    <citation type="submission" date="2019-01" db="EMBL/GenBank/DDBJ databases">
        <title>Draft genome sequences of three monokaryotic isolates of the white-rot basidiomycete fungus Dichomitus squalens.</title>
        <authorList>
            <consortium name="DOE Joint Genome Institute"/>
            <person name="Lopez S.C."/>
            <person name="Andreopoulos B."/>
            <person name="Pangilinan J."/>
            <person name="Lipzen A."/>
            <person name="Riley R."/>
            <person name="Ahrendt S."/>
            <person name="Ng V."/>
            <person name="Barry K."/>
            <person name="Daum C."/>
            <person name="Grigoriev I.V."/>
            <person name="Hilden K.S."/>
            <person name="Makela M.R."/>
            <person name="de Vries R.P."/>
        </authorList>
    </citation>
    <scope>NUCLEOTIDE SEQUENCE [LARGE SCALE GENOMIC DNA]</scope>
    <source>
        <strain evidence="7 8">CBS 464.89</strain>
    </source>
</reference>
<dbReference type="CDD" id="cd23507">
    <property type="entry name" value="hydrophobin_I"/>
    <property type="match status" value="1"/>
</dbReference>
<accession>A0A4Q9P7X0</accession>
<sequence>MFSKLAITAALSALLAVATALPAPKDGDSGGKCTTGKIHCCNTVGRSDDSSFTNNLPSLVQGLIKGLDTVIGVDCDPITIIGDTLAGTCSAHPVCCENNSTGGLVNIGCVPVTA</sequence>
<dbReference type="InterPro" id="IPR001338">
    <property type="entry name" value="Class_I_Hydrophobin"/>
</dbReference>
<dbReference type="Pfam" id="PF01185">
    <property type="entry name" value="Hydrophobin"/>
    <property type="match status" value="1"/>
</dbReference>
<protein>
    <recommendedName>
        <fullName evidence="6">Hydrophobin</fullName>
    </recommendedName>
</protein>
<dbReference type="STRING" id="114155.A0A4Q9P7X0"/>
<dbReference type="Proteomes" id="UP000292082">
    <property type="component" value="Unassembled WGS sequence"/>
</dbReference>
<evidence type="ECO:0000313" key="8">
    <source>
        <dbReference type="Proteomes" id="UP000292082"/>
    </source>
</evidence>
<keyword evidence="8" id="KW-1185">Reference proteome</keyword>
<keyword evidence="4 6" id="KW-0964">Secreted</keyword>
<feature type="chain" id="PRO_5041033918" description="Hydrophobin" evidence="6">
    <location>
        <begin position="21"/>
        <end position="114"/>
    </location>
</feature>
<dbReference type="GO" id="GO:0005199">
    <property type="term" value="F:structural constituent of cell wall"/>
    <property type="evidence" value="ECO:0007669"/>
    <property type="project" value="InterPro"/>
</dbReference>
<comment type="similarity">
    <text evidence="2 6">Belongs to the fungal hydrophobin family.</text>
</comment>
<proteinExistence type="inferred from homology"/>
<comment type="subcellular location">
    <subcellularLocation>
        <location evidence="1 6">Secreted</location>
        <location evidence="1 6">Cell wall</location>
    </subcellularLocation>
</comment>
<evidence type="ECO:0000256" key="5">
    <source>
        <dbReference type="ARBA" id="ARBA00023157"/>
    </source>
</evidence>
<gene>
    <name evidence="7" type="ORF">BD310DRAFT_917525</name>
</gene>
<name>A0A4Q9P7X0_9APHY</name>
<dbReference type="EMBL" id="ML145091">
    <property type="protein sequence ID" value="TBU62964.1"/>
    <property type="molecule type" value="Genomic_DNA"/>
</dbReference>
<evidence type="ECO:0000256" key="2">
    <source>
        <dbReference type="ARBA" id="ARBA00010446"/>
    </source>
</evidence>
<evidence type="ECO:0000256" key="6">
    <source>
        <dbReference type="RuleBase" id="RU365009"/>
    </source>
</evidence>
<keyword evidence="6" id="KW-0732">Signal</keyword>
<dbReference type="GO" id="GO:0009277">
    <property type="term" value="C:fungal-type cell wall"/>
    <property type="evidence" value="ECO:0007669"/>
    <property type="project" value="InterPro"/>
</dbReference>
<feature type="signal peptide" evidence="6">
    <location>
        <begin position="1"/>
        <end position="20"/>
    </location>
</feature>
<evidence type="ECO:0000313" key="7">
    <source>
        <dbReference type="EMBL" id="TBU62964.1"/>
    </source>
</evidence>
<keyword evidence="5 6" id="KW-1015">Disulfide bond</keyword>
<dbReference type="AlphaFoldDB" id="A0A4Q9P7X0"/>
<dbReference type="SMART" id="SM00075">
    <property type="entry name" value="HYDRO"/>
    <property type="match status" value="1"/>
</dbReference>